<organism evidence="4 5">
    <name type="scientific">Drosophila navojoa</name>
    <name type="common">Fruit fly</name>
    <dbReference type="NCBI Taxonomy" id="7232"/>
    <lineage>
        <taxon>Eukaryota</taxon>
        <taxon>Metazoa</taxon>
        <taxon>Ecdysozoa</taxon>
        <taxon>Arthropoda</taxon>
        <taxon>Hexapoda</taxon>
        <taxon>Insecta</taxon>
        <taxon>Pterygota</taxon>
        <taxon>Neoptera</taxon>
        <taxon>Endopterygota</taxon>
        <taxon>Diptera</taxon>
        <taxon>Brachycera</taxon>
        <taxon>Muscomorpha</taxon>
        <taxon>Ephydroidea</taxon>
        <taxon>Drosophilidae</taxon>
        <taxon>Drosophila</taxon>
    </lineage>
</organism>
<gene>
    <name evidence="4" type="ORF">AWZ03_011834</name>
</gene>
<feature type="signal peptide" evidence="3">
    <location>
        <begin position="1"/>
        <end position="16"/>
    </location>
</feature>
<dbReference type="PROSITE" id="PS51155">
    <property type="entry name" value="CHIT_BIND_RR_2"/>
    <property type="match status" value="1"/>
</dbReference>
<dbReference type="STRING" id="7232.A0A484AZ69"/>
<keyword evidence="1 2" id="KW-0193">Cuticle</keyword>
<name>A0A484AZ69_DRONA</name>
<comment type="caution">
    <text evidence="4">The sequence shown here is derived from an EMBL/GenBank/DDBJ whole genome shotgun (WGS) entry which is preliminary data.</text>
</comment>
<evidence type="ECO:0008006" key="6">
    <source>
        <dbReference type="Google" id="ProtNLM"/>
    </source>
</evidence>
<dbReference type="EMBL" id="LSRL02000314">
    <property type="protein sequence ID" value="TDG41728.1"/>
    <property type="molecule type" value="Genomic_DNA"/>
</dbReference>
<keyword evidence="5" id="KW-1185">Reference proteome</keyword>
<dbReference type="Pfam" id="PF00379">
    <property type="entry name" value="Chitin_bind_4"/>
    <property type="match status" value="2"/>
</dbReference>
<evidence type="ECO:0000256" key="1">
    <source>
        <dbReference type="ARBA" id="ARBA00022460"/>
    </source>
</evidence>
<dbReference type="GO" id="GO:0062129">
    <property type="term" value="C:chitin-based extracellular matrix"/>
    <property type="evidence" value="ECO:0007669"/>
    <property type="project" value="TreeGrafter"/>
</dbReference>
<evidence type="ECO:0000313" key="4">
    <source>
        <dbReference type="EMBL" id="TDG41728.1"/>
    </source>
</evidence>
<evidence type="ECO:0000256" key="2">
    <source>
        <dbReference type="PROSITE-ProRule" id="PRU00497"/>
    </source>
</evidence>
<accession>A0A484AZ69</accession>
<reference evidence="4 5" key="1">
    <citation type="journal article" date="2019" name="J. Hered.">
        <title>An Improved Genome Assembly for Drosophila navojoa, the Basal Species in the mojavensis Cluster.</title>
        <authorList>
            <person name="Vanderlinde T."/>
            <person name="Dupim E.G."/>
            <person name="Nazario-Yepiz N.O."/>
            <person name="Carvalho A.B."/>
        </authorList>
    </citation>
    <scope>NUCLEOTIDE SEQUENCE [LARGE SCALE GENOMIC DNA]</scope>
    <source>
        <strain evidence="4">Navoj_Jal97</strain>
        <tissue evidence="4">Whole organism</tissue>
    </source>
</reference>
<feature type="chain" id="PRO_5019780553" description="Larval cuticle protein 2" evidence="3">
    <location>
        <begin position="17"/>
        <end position="231"/>
    </location>
</feature>
<dbReference type="PANTHER" id="PTHR10380">
    <property type="entry name" value="CUTICLE PROTEIN"/>
    <property type="match status" value="1"/>
</dbReference>
<dbReference type="OMA" id="GFQPQVC"/>
<sequence length="231" mass="25085">MFKLVLICAVIAMAVALPVGDESKAEVLSRKDDVRPDGFDASLETDNHIVRIDSGDVHGNIHGSFSWISPEGEVIEVNCVRESCIKAVDYLEWSISQGLSRQSTTAIIIKMFKLVLICAVIAMAVALPVGDESKAEVLSRKDDVRPDGFDASLETDNHIVRIDSGDVHGNIHGSFSWISPEGEVIEVKYVADENGYQPSSASLPVAPPIPEAIKRSLEWIAANPPVPDRKN</sequence>
<proteinExistence type="predicted"/>
<dbReference type="AlphaFoldDB" id="A0A484AZ69"/>
<dbReference type="OrthoDB" id="6343684at2759"/>
<dbReference type="GO" id="GO:0008010">
    <property type="term" value="F:structural constituent of chitin-based larval cuticle"/>
    <property type="evidence" value="ECO:0007669"/>
    <property type="project" value="TreeGrafter"/>
</dbReference>
<dbReference type="InterPro" id="IPR000618">
    <property type="entry name" value="Insect_cuticle"/>
</dbReference>
<keyword evidence="3" id="KW-0732">Signal</keyword>
<dbReference type="Proteomes" id="UP000295192">
    <property type="component" value="Unassembled WGS sequence"/>
</dbReference>
<dbReference type="InterPro" id="IPR050468">
    <property type="entry name" value="Cuticle_Struct_Prot"/>
</dbReference>
<dbReference type="PROSITE" id="PS00233">
    <property type="entry name" value="CHIT_BIND_RR_1"/>
    <property type="match status" value="1"/>
</dbReference>
<protein>
    <recommendedName>
        <fullName evidence="6">Larval cuticle protein 2</fullName>
    </recommendedName>
</protein>
<dbReference type="InterPro" id="IPR031311">
    <property type="entry name" value="CHIT_BIND_RR_consensus"/>
</dbReference>
<evidence type="ECO:0000313" key="5">
    <source>
        <dbReference type="Proteomes" id="UP000295192"/>
    </source>
</evidence>
<dbReference type="PANTHER" id="PTHR10380:SF237">
    <property type="entry name" value="CUTICULAR PROTEIN 65AU, ISOFORM A-RELATED"/>
    <property type="match status" value="1"/>
</dbReference>
<evidence type="ECO:0000256" key="3">
    <source>
        <dbReference type="SAM" id="SignalP"/>
    </source>
</evidence>